<evidence type="ECO:0000313" key="4">
    <source>
        <dbReference type="Proteomes" id="UP000184212"/>
    </source>
</evidence>
<dbReference type="RefSeq" id="WP_073132952.1">
    <property type="nucleotide sequence ID" value="NZ_FQWQ01000001.1"/>
</dbReference>
<keyword evidence="1" id="KW-0597">Phosphoprotein</keyword>
<feature type="domain" description="Response regulatory" evidence="2">
    <location>
        <begin position="3"/>
        <end position="129"/>
    </location>
</feature>
<keyword evidence="4" id="KW-1185">Reference proteome</keyword>
<evidence type="ECO:0000259" key="2">
    <source>
        <dbReference type="PROSITE" id="PS50110"/>
    </source>
</evidence>
<dbReference type="PANTHER" id="PTHR44520:SF2">
    <property type="entry name" value="RESPONSE REGULATOR RCP1"/>
    <property type="match status" value="1"/>
</dbReference>
<dbReference type="Pfam" id="PF00072">
    <property type="entry name" value="Response_reg"/>
    <property type="match status" value="1"/>
</dbReference>
<dbReference type="Gene3D" id="3.40.50.2300">
    <property type="match status" value="1"/>
</dbReference>
<dbReference type="InterPro" id="IPR052893">
    <property type="entry name" value="TCS_response_regulator"/>
</dbReference>
<name>A0A1M5MMD4_9BACT</name>
<dbReference type="PANTHER" id="PTHR44520">
    <property type="entry name" value="RESPONSE REGULATOR RCP1-RELATED"/>
    <property type="match status" value="1"/>
</dbReference>
<dbReference type="STRING" id="947013.SAMN04488109_1821"/>
<sequence>MKSILLVDDDTISNFLNRKTLERMGFVNDIHTALNGKQAIDLFNEYYIGAKALPDIILLDLNMPIMDGFGFLDAFRSLDLPGKDHVKIIIVSSSVSPQDIARAKHSGASQYLSKPVNEQTLRRALEMCEEAA</sequence>
<accession>A0A1M5MMD4</accession>
<organism evidence="3 4">
    <name type="scientific">Chryseolinea serpens</name>
    <dbReference type="NCBI Taxonomy" id="947013"/>
    <lineage>
        <taxon>Bacteria</taxon>
        <taxon>Pseudomonadati</taxon>
        <taxon>Bacteroidota</taxon>
        <taxon>Cytophagia</taxon>
        <taxon>Cytophagales</taxon>
        <taxon>Fulvivirgaceae</taxon>
        <taxon>Chryseolinea</taxon>
    </lineage>
</organism>
<dbReference type="GO" id="GO:0000160">
    <property type="term" value="P:phosphorelay signal transduction system"/>
    <property type="evidence" value="ECO:0007669"/>
    <property type="project" value="InterPro"/>
</dbReference>
<dbReference type="InterPro" id="IPR011006">
    <property type="entry name" value="CheY-like_superfamily"/>
</dbReference>
<dbReference type="OrthoDB" id="9796457at2"/>
<dbReference type="Proteomes" id="UP000184212">
    <property type="component" value="Unassembled WGS sequence"/>
</dbReference>
<feature type="modified residue" description="4-aspartylphosphate" evidence="1">
    <location>
        <position position="60"/>
    </location>
</feature>
<protein>
    <submittedName>
        <fullName evidence="3">Response regulator receiver domain-containing protein</fullName>
    </submittedName>
</protein>
<proteinExistence type="predicted"/>
<evidence type="ECO:0000256" key="1">
    <source>
        <dbReference type="PROSITE-ProRule" id="PRU00169"/>
    </source>
</evidence>
<dbReference type="EMBL" id="FQWQ01000001">
    <property type="protein sequence ID" value="SHG78468.1"/>
    <property type="molecule type" value="Genomic_DNA"/>
</dbReference>
<reference evidence="3 4" key="1">
    <citation type="submission" date="2016-11" db="EMBL/GenBank/DDBJ databases">
        <authorList>
            <person name="Jaros S."/>
            <person name="Januszkiewicz K."/>
            <person name="Wedrychowicz H."/>
        </authorList>
    </citation>
    <scope>NUCLEOTIDE SEQUENCE [LARGE SCALE GENOMIC DNA]</scope>
    <source>
        <strain evidence="3 4">DSM 24574</strain>
    </source>
</reference>
<dbReference type="AlphaFoldDB" id="A0A1M5MMD4"/>
<dbReference type="PROSITE" id="PS50110">
    <property type="entry name" value="RESPONSE_REGULATORY"/>
    <property type="match status" value="1"/>
</dbReference>
<gene>
    <name evidence="3" type="ORF">SAMN04488109_1821</name>
</gene>
<dbReference type="SUPFAM" id="SSF52172">
    <property type="entry name" value="CheY-like"/>
    <property type="match status" value="1"/>
</dbReference>
<dbReference type="SMART" id="SM00448">
    <property type="entry name" value="REC"/>
    <property type="match status" value="1"/>
</dbReference>
<evidence type="ECO:0000313" key="3">
    <source>
        <dbReference type="EMBL" id="SHG78468.1"/>
    </source>
</evidence>
<dbReference type="InterPro" id="IPR001789">
    <property type="entry name" value="Sig_transdc_resp-reg_receiver"/>
</dbReference>